<name>A0A7I7YFJ0_9MYCO</name>
<dbReference type="AlphaFoldDB" id="A0A7I7YFJ0"/>
<organism evidence="2 3">
    <name type="scientific">Mycobacterium conspicuum</name>
    <dbReference type="NCBI Taxonomy" id="44010"/>
    <lineage>
        <taxon>Bacteria</taxon>
        <taxon>Bacillati</taxon>
        <taxon>Actinomycetota</taxon>
        <taxon>Actinomycetes</taxon>
        <taxon>Mycobacteriales</taxon>
        <taxon>Mycobacteriaceae</taxon>
        <taxon>Mycobacterium</taxon>
    </lineage>
</organism>
<reference evidence="2 3" key="1">
    <citation type="journal article" date="2019" name="Emerg. Microbes Infect.">
        <title>Comprehensive subspecies identification of 175 nontuberculous mycobacteria species based on 7547 genomic profiles.</title>
        <authorList>
            <person name="Matsumoto Y."/>
            <person name="Kinjo T."/>
            <person name="Motooka D."/>
            <person name="Nabeya D."/>
            <person name="Jung N."/>
            <person name="Uechi K."/>
            <person name="Horii T."/>
            <person name="Iida T."/>
            <person name="Fujita J."/>
            <person name="Nakamura S."/>
        </authorList>
    </citation>
    <scope>NUCLEOTIDE SEQUENCE [LARGE SCALE GENOMIC DNA]</scope>
    <source>
        <strain evidence="2 3">JCM 14738</strain>
    </source>
</reference>
<feature type="compositionally biased region" description="Polar residues" evidence="1">
    <location>
        <begin position="43"/>
        <end position="58"/>
    </location>
</feature>
<feature type="region of interest" description="Disordered" evidence="1">
    <location>
        <begin position="29"/>
        <end position="58"/>
    </location>
</feature>
<proteinExistence type="predicted"/>
<evidence type="ECO:0000256" key="1">
    <source>
        <dbReference type="SAM" id="MobiDB-lite"/>
    </source>
</evidence>
<sequence length="101" mass="10682">MRGEVRGTLTLRGQKPSYQGCSISFTSSAGNGVDEGVSPVRRASSQACTEQTRTTGNESPAIIGVIARFSTHPRKAVRTRTKSPGRTPVARAVTEVFMATG</sequence>
<dbReference type="Proteomes" id="UP000467385">
    <property type="component" value="Chromosome"/>
</dbReference>
<accession>A0A7I7YFJ0</accession>
<gene>
    <name evidence="2" type="ORF">MCNS_36280</name>
</gene>
<evidence type="ECO:0000313" key="2">
    <source>
        <dbReference type="EMBL" id="BBZ40565.1"/>
    </source>
</evidence>
<dbReference type="EMBL" id="AP022613">
    <property type="protein sequence ID" value="BBZ40565.1"/>
    <property type="molecule type" value="Genomic_DNA"/>
</dbReference>
<evidence type="ECO:0000313" key="3">
    <source>
        <dbReference type="Proteomes" id="UP000467385"/>
    </source>
</evidence>
<protein>
    <submittedName>
        <fullName evidence="2">Uncharacterized protein</fullName>
    </submittedName>
</protein>
<keyword evidence="3" id="KW-1185">Reference proteome</keyword>